<feature type="compositionally biased region" description="Low complexity" evidence="1">
    <location>
        <begin position="94"/>
        <end position="106"/>
    </location>
</feature>
<dbReference type="STRING" id="1077348.A0A2G8S8R2"/>
<dbReference type="EMBL" id="AYKW01000016">
    <property type="protein sequence ID" value="PIL30169.1"/>
    <property type="molecule type" value="Genomic_DNA"/>
</dbReference>
<feature type="compositionally biased region" description="Low complexity" evidence="1">
    <location>
        <begin position="47"/>
        <end position="81"/>
    </location>
</feature>
<organism evidence="2 3">
    <name type="scientific">Ganoderma sinense ZZ0214-1</name>
    <dbReference type="NCBI Taxonomy" id="1077348"/>
    <lineage>
        <taxon>Eukaryota</taxon>
        <taxon>Fungi</taxon>
        <taxon>Dikarya</taxon>
        <taxon>Basidiomycota</taxon>
        <taxon>Agaricomycotina</taxon>
        <taxon>Agaricomycetes</taxon>
        <taxon>Polyporales</taxon>
        <taxon>Polyporaceae</taxon>
        <taxon>Ganoderma</taxon>
    </lineage>
</organism>
<protein>
    <submittedName>
        <fullName evidence="2">Uncharacterized protein</fullName>
    </submittedName>
</protein>
<reference evidence="2 3" key="1">
    <citation type="journal article" date="2015" name="Sci. Rep.">
        <title>Chromosome-level genome map provides insights into diverse defense mechanisms in the medicinal fungus Ganoderma sinense.</title>
        <authorList>
            <person name="Zhu Y."/>
            <person name="Xu J."/>
            <person name="Sun C."/>
            <person name="Zhou S."/>
            <person name="Xu H."/>
            <person name="Nelson D.R."/>
            <person name="Qian J."/>
            <person name="Song J."/>
            <person name="Luo H."/>
            <person name="Xiang L."/>
            <person name="Li Y."/>
            <person name="Xu Z."/>
            <person name="Ji A."/>
            <person name="Wang L."/>
            <person name="Lu S."/>
            <person name="Hayward A."/>
            <person name="Sun W."/>
            <person name="Li X."/>
            <person name="Schwartz D.C."/>
            <person name="Wang Y."/>
            <person name="Chen S."/>
        </authorList>
    </citation>
    <scope>NUCLEOTIDE SEQUENCE [LARGE SCALE GENOMIC DNA]</scope>
    <source>
        <strain evidence="2 3">ZZ0214-1</strain>
    </source>
</reference>
<dbReference type="Proteomes" id="UP000230002">
    <property type="component" value="Unassembled WGS sequence"/>
</dbReference>
<evidence type="ECO:0000313" key="2">
    <source>
        <dbReference type="EMBL" id="PIL30169.1"/>
    </source>
</evidence>
<keyword evidence="3" id="KW-1185">Reference proteome</keyword>
<comment type="caution">
    <text evidence="2">The sequence shown here is derived from an EMBL/GenBank/DDBJ whole genome shotgun (WGS) entry which is preliminary data.</text>
</comment>
<accession>A0A2G8S8R2</accession>
<name>A0A2G8S8R2_9APHY</name>
<dbReference type="AlphaFoldDB" id="A0A2G8S8R2"/>
<feature type="compositionally biased region" description="Gly residues" evidence="1">
    <location>
        <begin position="32"/>
        <end position="46"/>
    </location>
</feature>
<dbReference type="OrthoDB" id="2753356at2759"/>
<gene>
    <name evidence="2" type="ORF">GSI_07747</name>
</gene>
<proteinExistence type="predicted"/>
<evidence type="ECO:0000313" key="3">
    <source>
        <dbReference type="Proteomes" id="UP000230002"/>
    </source>
</evidence>
<evidence type="ECO:0000256" key="1">
    <source>
        <dbReference type="SAM" id="MobiDB-lite"/>
    </source>
</evidence>
<sequence length="412" mass="42902">MRLPFLSCANSCDENRDAILRPRNPIPVPAPKGGGGHGATHGGASGSKGSTKGSSSGSKGSTGSGSKTGSSGSKGSDPFSSAPVGSRGSTVPVSGTTFGTGFKTSTPYGSGGVKVTTIPQGQPFAGRTYGGATRTDIYGTSVYGSGYPGFFGSGVTGRNFPYIYPPIIWVDYGYGPHYLHSAHEYGDPKNTNRTGGPEMQAAFISSSSNTTFHIIADNSTVASLIGSIQSSCSGKFASNSSTSPSPYGSATLGSDPRPEGAIQYYRASSVVLTLDGYNNTAALSSDANANSNTKAVPLPSWVDTQLLNCLNSTIGAAVPLFDSVNQDATVEHSSSAGTFSRPELDGGLRRYWQAPVPWFRAPDHHRIHTGSPTKLYDMTSLIVTISLAGYVVGLDAWKRYVTDDHNVDFDNR</sequence>
<feature type="region of interest" description="Disordered" evidence="1">
    <location>
        <begin position="14"/>
        <end position="116"/>
    </location>
</feature>